<protein>
    <submittedName>
        <fullName evidence="2">Nitrous oxide reductase accessory protein NosL</fullName>
    </submittedName>
</protein>
<dbReference type="Gene3D" id="3.30.70.2060">
    <property type="match status" value="1"/>
</dbReference>
<dbReference type="PANTHER" id="PTHR41247">
    <property type="entry name" value="HTH-TYPE TRANSCRIPTIONAL REPRESSOR YCNK"/>
    <property type="match status" value="1"/>
</dbReference>
<dbReference type="PANTHER" id="PTHR41247:SF1">
    <property type="entry name" value="HTH-TYPE TRANSCRIPTIONAL REPRESSOR YCNK"/>
    <property type="match status" value="1"/>
</dbReference>
<dbReference type="RefSeq" id="WP_275705259.1">
    <property type="nucleotide sequence ID" value="NZ_JANCMW010000002.1"/>
</dbReference>
<reference evidence="2" key="1">
    <citation type="submission" date="2022-07" db="EMBL/GenBank/DDBJ databases">
        <title>Marinobacter iranensis a new bacterium isolate from a hipersaline lake in Iran.</title>
        <authorList>
            <person name="Mohammad A.M.A."/>
            <person name="Cristina S.-P."/>
            <person name="Antonio V."/>
        </authorList>
    </citation>
    <scope>NUCLEOTIDE SEQUENCE</scope>
    <source>
        <strain evidence="2">71-i</strain>
    </source>
</reference>
<feature type="signal peptide" evidence="1">
    <location>
        <begin position="1"/>
        <end position="25"/>
    </location>
</feature>
<accession>A0ABT5Y7W2</accession>
<feature type="chain" id="PRO_5046586974" evidence="1">
    <location>
        <begin position="26"/>
        <end position="187"/>
    </location>
</feature>
<name>A0ABT5Y7W2_9GAMM</name>
<evidence type="ECO:0000313" key="3">
    <source>
        <dbReference type="Proteomes" id="UP001143391"/>
    </source>
</evidence>
<dbReference type="PROSITE" id="PS51257">
    <property type="entry name" value="PROKAR_LIPOPROTEIN"/>
    <property type="match status" value="1"/>
</dbReference>
<sequence length="187" mass="20617">MRTVSFKALSAVVVFAVLLAGCSESEEQATAKPDPVHFESGDECHVCGMVITNFDGPKGQAITAREQTTRKFCSTRDMFSWVLQPENAKRDHSLYVHDMAQTDWERPDDTALIDAREAYFVVGAERSGAMGPTLASFASENSALEFANEYGGEVVGFKDVTMQHLTQDMSQTMSDHSMEISNHDGEH</sequence>
<proteinExistence type="predicted"/>
<dbReference type="InterPro" id="IPR008719">
    <property type="entry name" value="N2O_reductase_NosL"/>
</dbReference>
<dbReference type="Pfam" id="PF05573">
    <property type="entry name" value="NosL"/>
    <property type="match status" value="1"/>
</dbReference>
<keyword evidence="3" id="KW-1185">Reference proteome</keyword>
<dbReference type="SUPFAM" id="SSF160387">
    <property type="entry name" value="NosL/MerB-like"/>
    <property type="match status" value="1"/>
</dbReference>
<comment type="caution">
    <text evidence="2">The sequence shown here is derived from an EMBL/GenBank/DDBJ whole genome shotgun (WGS) entry which is preliminary data.</text>
</comment>
<dbReference type="Proteomes" id="UP001143391">
    <property type="component" value="Unassembled WGS sequence"/>
</dbReference>
<evidence type="ECO:0000313" key="2">
    <source>
        <dbReference type="EMBL" id="MDF0749765.1"/>
    </source>
</evidence>
<dbReference type="EMBL" id="JANCMW010000002">
    <property type="protein sequence ID" value="MDF0749765.1"/>
    <property type="molecule type" value="Genomic_DNA"/>
</dbReference>
<organism evidence="2 3">
    <name type="scientific">Marinobacter iranensis</name>
    <dbReference type="NCBI Taxonomy" id="2962607"/>
    <lineage>
        <taxon>Bacteria</taxon>
        <taxon>Pseudomonadati</taxon>
        <taxon>Pseudomonadota</taxon>
        <taxon>Gammaproteobacteria</taxon>
        <taxon>Pseudomonadales</taxon>
        <taxon>Marinobacteraceae</taxon>
        <taxon>Marinobacter</taxon>
    </lineage>
</organism>
<dbReference type="Gene3D" id="3.30.70.2050">
    <property type="match status" value="1"/>
</dbReference>
<gene>
    <name evidence="2" type="ORF">NLU14_05940</name>
</gene>
<keyword evidence="1" id="KW-0732">Signal</keyword>
<evidence type="ECO:0000256" key="1">
    <source>
        <dbReference type="SAM" id="SignalP"/>
    </source>
</evidence>